<reference evidence="1 2" key="1">
    <citation type="submission" date="2023-05" db="EMBL/GenBank/DDBJ databases">
        <title>Streptomyces fuscus sp. nov., a brown-black pigment producing actinomyces isolated from dry sand of Sea duck farm.</title>
        <authorList>
            <person name="Xie J."/>
            <person name="Shen N."/>
        </authorList>
    </citation>
    <scope>NUCLEOTIDE SEQUENCE [LARGE SCALE GENOMIC DNA]</scope>
    <source>
        <strain evidence="1 2">GXMU-J15</strain>
    </source>
</reference>
<keyword evidence="2" id="KW-1185">Reference proteome</keyword>
<organism evidence="1 2">
    <name type="scientific">Streptomyces fuscus</name>
    <dbReference type="NCBI Taxonomy" id="3048495"/>
    <lineage>
        <taxon>Bacteria</taxon>
        <taxon>Bacillati</taxon>
        <taxon>Actinomycetota</taxon>
        <taxon>Actinomycetes</taxon>
        <taxon>Kitasatosporales</taxon>
        <taxon>Streptomycetaceae</taxon>
        <taxon>Streptomyces</taxon>
    </lineage>
</organism>
<dbReference type="EMBL" id="JASJUS010000063">
    <property type="protein sequence ID" value="MDL2081977.1"/>
    <property type="molecule type" value="Genomic_DNA"/>
</dbReference>
<name>A0ABT7JDV4_9ACTN</name>
<accession>A0ABT7JDV4</accession>
<sequence>MTNSAPKVKMKPGEQKASQVVKTLLSSEGDEPVQLEQWDTSKRQGAHDFWIYRGDVKEALEITTLAEQSTRTNAGHWQKRGPGYFTTVDGLSSTWMLLVDPRFKADALTKNLDEWLRALENEGITETGLWDGSRMYVHPVTTALASAGVLQASAVSGPPAGSVHLVYQAPFPSRPAGDPNHISTALTEALKDEKHQGDAAKLDRSGVPVRHLFFWVDAMSRLDVARAFDEGVPTAAPDVDERITWVWLALHTETGADVLRWSARSGWLRDEVSIQPVP</sequence>
<comment type="caution">
    <text evidence="1">The sequence shown here is derived from an EMBL/GenBank/DDBJ whole genome shotgun (WGS) entry which is preliminary data.</text>
</comment>
<dbReference type="RefSeq" id="WP_285437142.1">
    <property type="nucleotide sequence ID" value="NZ_JASJUS010000063.1"/>
</dbReference>
<evidence type="ECO:0000313" key="2">
    <source>
        <dbReference type="Proteomes" id="UP001241926"/>
    </source>
</evidence>
<gene>
    <name evidence="1" type="ORF">QNN03_36685</name>
</gene>
<evidence type="ECO:0000313" key="1">
    <source>
        <dbReference type="EMBL" id="MDL2081977.1"/>
    </source>
</evidence>
<protein>
    <submittedName>
        <fullName evidence="1">Uncharacterized protein</fullName>
    </submittedName>
</protein>
<proteinExistence type="predicted"/>
<dbReference type="Proteomes" id="UP001241926">
    <property type="component" value="Unassembled WGS sequence"/>
</dbReference>